<sequence length="95" mass="10497">MSLFSEQIDALLSAITEHIAQGNANKASQSLEDLNKVLKTWCDSTQPPSEAQLIELQTHINEASSGAITRREKVQAQLLSQRQSSKAILKYKSTK</sequence>
<dbReference type="EMBL" id="RRZA01000010">
    <property type="protein sequence ID" value="MBE0456850.1"/>
    <property type="molecule type" value="Genomic_DNA"/>
</dbReference>
<reference evidence="1 2" key="1">
    <citation type="submission" date="2020-07" db="EMBL/GenBank/DDBJ databases">
        <title>Halophilic bacteria isolated from french cheeses.</title>
        <authorList>
            <person name="Kothe C.I."/>
            <person name="Farah-Kraiem B."/>
            <person name="Renault P."/>
            <person name="Dridi B."/>
        </authorList>
    </citation>
    <scope>NUCLEOTIDE SEQUENCE [LARGE SCALE GENOMIC DNA]</scope>
    <source>
        <strain evidence="1 2">FME14</strain>
    </source>
</reference>
<dbReference type="RefSeq" id="WP_192531799.1">
    <property type="nucleotide sequence ID" value="NZ_JBQDLW010000003.1"/>
</dbReference>
<name>A0ABR9FJ41_9GAMM</name>
<dbReference type="Proteomes" id="UP000707245">
    <property type="component" value="Unassembled WGS sequence"/>
</dbReference>
<comment type="caution">
    <text evidence="1">The sequence shown here is derived from an EMBL/GenBank/DDBJ whole genome shotgun (WGS) entry which is preliminary data.</text>
</comment>
<evidence type="ECO:0000313" key="2">
    <source>
        <dbReference type="Proteomes" id="UP000707245"/>
    </source>
</evidence>
<organism evidence="1 2">
    <name type="scientific">Pseudoalteromonas prydzensis</name>
    <dbReference type="NCBI Taxonomy" id="182141"/>
    <lineage>
        <taxon>Bacteria</taxon>
        <taxon>Pseudomonadati</taxon>
        <taxon>Pseudomonadota</taxon>
        <taxon>Gammaproteobacteria</taxon>
        <taxon>Alteromonadales</taxon>
        <taxon>Pseudoalteromonadaceae</taxon>
        <taxon>Pseudoalteromonas</taxon>
    </lineage>
</organism>
<proteinExistence type="predicted"/>
<keyword evidence="2" id="KW-1185">Reference proteome</keyword>
<protein>
    <submittedName>
        <fullName evidence="1">Uncharacterized protein</fullName>
    </submittedName>
</protein>
<evidence type="ECO:0000313" key="1">
    <source>
        <dbReference type="EMBL" id="MBE0456850.1"/>
    </source>
</evidence>
<gene>
    <name evidence="1" type="ORF">EI167_05160</name>
</gene>
<accession>A0ABR9FJ41</accession>